<dbReference type="Proteomes" id="UP000076871">
    <property type="component" value="Unassembled WGS sequence"/>
</dbReference>
<dbReference type="OrthoDB" id="3261851at2759"/>
<organism evidence="1 2">
    <name type="scientific">Laetiporus sulphureus 93-53</name>
    <dbReference type="NCBI Taxonomy" id="1314785"/>
    <lineage>
        <taxon>Eukaryota</taxon>
        <taxon>Fungi</taxon>
        <taxon>Dikarya</taxon>
        <taxon>Basidiomycota</taxon>
        <taxon>Agaricomycotina</taxon>
        <taxon>Agaricomycetes</taxon>
        <taxon>Polyporales</taxon>
        <taxon>Laetiporus</taxon>
    </lineage>
</organism>
<dbReference type="InParanoid" id="A0A165C2R4"/>
<evidence type="ECO:0000313" key="1">
    <source>
        <dbReference type="EMBL" id="KZT02096.1"/>
    </source>
</evidence>
<accession>A0A165C2R4</accession>
<dbReference type="GeneID" id="63826903"/>
<dbReference type="AlphaFoldDB" id="A0A165C2R4"/>
<keyword evidence="2" id="KW-1185">Reference proteome</keyword>
<name>A0A165C2R4_9APHY</name>
<dbReference type="STRING" id="1314785.A0A165C2R4"/>
<proteinExistence type="predicted"/>
<reference evidence="1 2" key="1">
    <citation type="journal article" date="2016" name="Mol. Biol. Evol.">
        <title>Comparative Genomics of Early-Diverging Mushroom-Forming Fungi Provides Insights into the Origins of Lignocellulose Decay Capabilities.</title>
        <authorList>
            <person name="Nagy L.G."/>
            <person name="Riley R."/>
            <person name="Tritt A."/>
            <person name="Adam C."/>
            <person name="Daum C."/>
            <person name="Floudas D."/>
            <person name="Sun H."/>
            <person name="Yadav J.S."/>
            <person name="Pangilinan J."/>
            <person name="Larsson K.H."/>
            <person name="Matsuura K."/>
            <person name="Barry K."/>
            <person name="Labutti K."/>
            <person name="Kuo R."/>
            <person name="Ohm R.A."/>
            <person name="Bhattacharya S.S."/>
            <person name="Shirouzu T."/>
            <person name="Yoshinaga Y."/>
            <person name="Martin F.M."/>
            <person name="Grigoriev I.V."/>
            <person name="Hibbett D.S."/>
        </authorList>
    </citation>
    <scope>NUCLEOTIDE SEQUENCE [LARGE SCALE GENOMIC DNA]</scope>
    <source>
        <strain evidence="1 2">93-53</strain>
    </source>
</reference>
<dbReference type="RefSeq" id="XP_040759836.1">
    <property type="nucleotide sequence ID" value="XM_040909874.1"/>
</dbReference>
<gene>
    <name evidence="1" type="ORF">LAESUDRAFT_730612</name>
</gene>
<sequence>MAERTSTEWLQQSLHTLMMSPYIHFTPPKIGRVHAPGPIDLFSTRFNNMFSRECTGVVAGREVDRDGLKQALLALQREWRDEAASFAPSATVKPGHYACRADFIPKGREQMEEVRADASFMEERGEQRIHHLSLDGDASLFVTSH</sequence>
<evidence type="ECO:0000313" key="2">
    <source>
        <dbReference type="Proteomes" id="UP000076871"/>
    </source>
</evidence>
<dbReference type="EMBL" id="KV427656">
    <property type="protein sequence ID" value="KZT02096.1"/>
    <property type="molecule type" value="Genomic_DNA"/>
</dbReference>
<protein>
    <submittedName>
        <fullName evidence="1">Uncharacterized protein</fullName>
    </submittedName>
</protein>